<dbReference type="PRINTS" id="PR02008">
    <property type="entry name" value="RCMTFAMILY"/>
</dbReference>
<comment type="similarity">
    <text evidence="11">Belongs to the class I-like SAM-binding methyltransferase superfamily. RsmB/NOP family.</text>
</comment>
<dbReference type="PANTHER" id="PTHR22808">
    <property type="entry name" value="NCL1 YEAST -RELATED NOL1/NOP2/FMU SUN DOMAIN-CONTAINING"/>
    <property type="match status" value="1"/>
</dbReference>
<dbReference type="Pfam" id="PF01189">
    <property type="entry name" value="Methyltr_RsmB-F"/>
    <property type="match status" value="1"/>
</dbReference>
<keyword evidence="4 11" id="KW-0808">Transferase</keyword>
<dbReference type="GO" id="GO:0031167">
    <property type="term" value="P:rRNA methylation"/>
    <property type="evidence" value="ECO:0007669"/>
    <property type="project" value="TreeGrafter"/>
</dbReference>
<proteinExistence type="inferred from homology"/>
<dbReference type="Gene3D" id="6.20.240.40">
    <property type="match status" value="1"/>
</dbReference>
<name>A0AA39HW04_9BILA</name>
<evidence type="ECO:0000256" key="3">
    <source>
        <dbReference type="ARBA" id="ARBA00022603"/>
    </source>
</evidence>
<dbReference type="InterPro" id="IPR001678">
    <property type="entry name" value="MeTrfase_RsmB-F_NOP2_dom"/>
</dbReference>
<dbReference type="SUPFAM" id="SSF53335">
    <property type="entry name" value="S-adenosyl-L-methionine-dependent methyltransferases"/>
    <property type="match status" value="1"/>
</dbReference>
<dbReference type="Proteomes" id="UP001175271">
    <property type="component" value="Unassembled WGS sequence"/>
</dbReference>
<sequence length="466" mass="51702">MLGSAANICRSRTPSVGSFRWKTQKFKAKIARSRPVKTPSMLALDHFDFYYAPLFGKRWPSMRLGLVSQNKFLAVANRFSNSFETNQHILKDIGSEDLIVKLTTGKRASDRIAEKKKVTEAKPIAADSYALPEYQRPEVDEELLEDRSDASLCEFNAPTQSITPGELQIGKSDNDAHLNRLDIKVTGLEGQFANLPSKEDFIYYPRELKVFTFPRGSTADFPFPSKDVDGIPGWWLLDGGSLVPVLALDLAQGDTVLDMCAAPGGKSLLILQTGLVDKLVCNDFKLTRLGQLQKALSMYVPSTSEAADRVILKRRDATCVEAWDEEAKYDKVLVDAPCTTDRLAAQQDEGNLFGATMTNERLNLPQIQTKILLNALRSVKVGGSVVYSTCALSPVQNESVVENAVAIAADKMGIEVIEKDLVQLRRHLSSTGYYKFSDQCRRGSLVIPFLPSNFGPMYVCKLQRMK</sequence>
<feature type="binding site" evidence="11">
    <location>
        <position position="283"/>
    </location>
    <ligand>
        <name>S-adenosyl-L-methionine</name>
        <dbReference type="ChEBI" id="CHEBI:59789"/>
    </ligand>
</feature>
<keyword evidence="6 11" id="KW-0694">RNA-binding</keyword>
<dbReference type="InterPro" id="IPR049560">
    <property type="entry name" value="MeTrfase_RsmB-F_NOP2_cat"/>
</dbReference>
<protein>
    <recommendedName>
        <fullName evidence="9">NOL1/NOP2/Sun domain family member 4</fullName>
    </recommendedName>
</protein>
<evidence type="ECO:0000256" key="1">
    <source>
        <dbReference type="ARBA" id="ARBA00004173"/>
    </source>
</evidence>
<keyword evidence="3 11" id="KW-0489">Methyltransferase</keyword>
<comment type="caution">
    <text evidence="13">The sequence shown here is derived from an EMBL/GenBank/DDBJ whole genome shotgun (WGS) entry which is preliminary data.</text>
</comment>
<feature type="binding site" evidence="11">
    <location>
        <position position="316"/>
    </location>
    <ligand>
        <name>S-adenosyl-L-methionine</name>
        <dbReference type="ChEBI" id="CHEBI:59789"/>
    </ligand>
</feature>
<keyword evidence="8" id="KW-0496">Mitochondrion</keyword>
<organism evidence="13 14">
    <name type="scientific">Steinernema hermaphroditum</name>
    <dbReference type="NCBI Taxonomy" id="289476"/>
    <lineage>
        <taxon>Eukaryota</taxon>
        <taxon>Metazoa</taxon>
        <taxon>Ecdysozoa</taxon>
        <taxon>Nematoda</taxon>
        <taxon>Chromadorea</taxon>
        <taxon>Rhabditida</taxon>
        <taxon>Tylenchina</taxon>
        <taxon>Panagrolaimomorpha</taxon>
        <taxon>Strongyloidoidea</taxon>
        <taxon>Steinernematidae</taxon>
        <taxon>Steinernema</taxon>
    </lineage>
</organism>
<dbReference type="InterPro" id="IPR029063">
    <property type="entry name" value="SAM-dependent_MTases_sf"/>
</dbReference>
<dbReference type="GO" id="GO:0005762">
    <property type="term" value="C:mitochondrial large ribosomal subunit"/>
    <property type="evidence" value="ECO:0007669"/>
    <property type="project" value="TreeGrafter"/>
</dbReference>
<dbReference type="GO" id="GO:0003723">
    <property type="term" value="F:RNA binding"/>
    <property type="evidence" value="ECO:0007669"/>
    <property type="project" value="UniProtKB-UniRule"/>
</dbReference>
<dbReference type="Gene3D" id="3.40.50.150">
    <property type="entry name" value="Vaccinia Virus protein VP39"/>
    <property type="match status" value="1"/>
</dbReference>
<keyword evidence="14" id="KW-1185">Reference proteome</keyword>
<keyword evidence="5 11" id="KW-0949">S-adenosyl-L-methionine</keyword>
<comment type="subcellular location">
    <subcellularLocation>
        <location evidence="1">Mitochondrion</location>
    </subcellularLocation>
</comment>
<evidence type="ECO:0000256" key="2">
    <source>
        <dbReference type="ARBA" id="ARBA00022552"/>
    </source>
</evidence>
<gene>
    <name evidence="13" type="ORF">QR680_006576</name>
</gene>
<evidence type="ECO:0000256" key="4">
    <source>
        <dbReference type="ARBA" id="ARBA00022679"/>
    </source>
</evidence>
<feature type="binding site" evidence="11">
    <location>
        <position position="335"/>
    </location>
    <ligand>
        <name>S-adenosyl-L-methionine</name>
        <dbReference type="ChEBI" id="CHEBI:59789"/>
    </ligand>
</feature>
<dbReference type="EMBL" id="JAUCMV010000003">
    <property type="protein sequence ID" value="KAK0413062.1"/>
    <property type="molecule type" value="Genomic_DNA"/>
</dbReference>
<dbReference type="PANTHER" id="PTHR22808:SF3">
    <property type="entry name" value="5-METHYLCYTOSINE RRNA METHYLTRANSFERASE NSUN4"/>
    <property type="match status" value="1"/>
</dbReference>
<dbReference type="AlphaFoldDB" id="A0AA39HW04"/>
<evidence type="ECO:0000259" key="12">
    <source>
        <dbReference type="PROSITE" id="PS51686"/>
    </source>
</evidence>
<comment type="catalytic activity">
    <reaction evidence="10">
        <text>a cytidine in rRNA + S-adenosyl-L-methionine = a 5-methylcytidine in rRNA + S-adenosyl-L-homocysteine + H(+)</text>
        <dbReference type="Rhea" id="RHEA:61484"/>
        <dbReference type="Rhea" id="RHEA-COMP:15836"/>
        <dbReference type="Rhea" id="RHEA-COMP:15837"/>
        <dbReference type="ChEBI" id="CHEBI:15378"/>
        <dbReference type="ChEBI" id="CHEBI:57856"/>
        <dbReference type="ChEBI" id="CHEBI:59789"/>
        <dbReference type="ChEBI" id="CHEBI:74483"/>
        <dbReference type="ChEBI" id="CHEBI:82748"/>
    </reaction>
</comment>
<reference evidence="13" key="1">
    <citation type="submission" date="2023-06" db="EMBL/GenBank/DDBJ databases">
        <title>Genomic analysis of the entomopathogenic nematode Steinernema hermaphroditum.</title>
        <authorList>
            <person name="Schwarz E.M."/>
            <person name="Heppert J.K."/>
            <person name="Baniya A."/>
            <person name="Schwartz H.T."/>
            <person name="Tan C.-H."/>
            <person name="Antoshechkin I."/>
            <person name="Sternberg P.W."/>
            <person name="Goodrich-Blair H."/>
            <person name="Dillman A.R."/>
        </authorList>
    </citation>
    <scope>NUCLEOTIDE SEQUENCE</scope>
    <source>
        <strain evidence="13">PS9179</strain>
        <tissue evidence="13">Whole animal</tissue>
    </source>
</reference>
<dbReference type="PROSITE" id="PS51686">
    <property type="entry name" value="SAM_MT_RSMB_NOP"/>
    <property type="match status" value="1"/>
</dbReference>
<dbReference type="GO" id="GO:0008173">
    <property type="term" value="F:RNA methyltransferase activity"/>
    <property type="evidence" value="ECO:0007669"/>
    <property type="project" value="InterPro"/>
</dbReference>
<feature type="domain" description="SAM-dependent MTase RsmB/NOP-type" evidence="12">
    <location>
        <begin position="155"/>
        <end position="465"/>
    </location>
</feature>
<keyword evidence="2" id="KW-0698">rRNA processing</keyword>
<evidence type="ECO:0000256" key="11">
    <source>
        <dbReference type="PROSITE-ProRule" id="PRU01023"/>
    </source>
</evidence>
<dbReference type="InterPro" id="IPR023267">
    <property type="entry name" value="RCMT"/>
</dbReference>
<keyword evidence="7" id="KW-0809">Transit peptide</keyword>
<accession>A0AA39HW04</accession>
<evidence type="ECO:0000256" key="6">
    <source>
        <dbReference type="ARBA" id="ARBA00022884"/>
    </source>
</evidence>
<dbReference type="FunFam" id="3.40.50.150:FF:000055">
    <property type="entry name" value="5-methylcytosine rRNA methyltransferase NSUN4"/>
    <property type="match status" value="1"/>
</dbReference>
<evidence type="ECO:0000256" key="9">
    <source>
        <dbReference type="ARBA" id="ARBA00042050"/>
    </source>
</evidence>
<evidence type="ECO:0000313" key="14">
    <source>
        <dbReference type="Proteomes" id="UP001175271"/>
    </source>
</evidence>
<evidence type="ECO:0000256" key="8">
    <source>
        <dbReference type="ARBA" id="ARBA00023128"/>
    </source>
</evidence>
<evidence type="ECO:0000256" key="5">
    <source>
        <dbReference type="ARBA" id="ARBA00022691"/>
    </source>
</evidence>
<feature type="active site" description="Nucleophile" evidence="11">
    <location>
        <position position="390"/>
    </location>
</feature>
<feature type="binding site" evidence="11">
    <location>
        <begin position="260"/>
        <end position="266"/>
    </location>
    <ligand>
        <name>S-adenosyl-L-methionine</name>
        <dbReference type="ChEBI" id="CHEBI:59789"/>
    </ligand>
</feature>
<evidence type="ECO:0000256" key="10">
    <source>
        <dbReference type="ARBA" id="ARBA00049302"/>
    </source>
</evidence>
<evidence type="ECO:0000256" key="7">
    <source>
        <dbReference type="ARBA" id="ARBA00022946"/>
    </source>
</evidence>
<evidence type="ECO:0000313" key="13">
    <source>
        <dbReference type="EMBL" id="KAK0413062.1"/>
    </source>
</evidence>